<evidence type="ECO:0000256" key="4">
    <source>
        <dbReference type="ARBA" id="ARBA00004406"/>
    </source>
</evidence>
<name>A0A232FLZ2_9HYME</name>
<dbReference type="CDD" id="cd11056">
    <property type="entry name" value="CYP6-like"/>
    <property type="match status" value="1"/>
</dbReference>
<keyword evidence="7 14" id="KW-0479">Metal-binding</keyword>
<reference evidence="16 17" key="1">
    <citation type="journal article" date="2017" name="Curr. Biol.">
        <title>The Evolution of Venom by Co-option of Single-Copy Genes.</title>
        <authorList>
            <person name="Martinson E.O."/>
            <person name="Mrinalini"/>
            <person name="Kelkar Y.D."/>
            <person name="Chang C.H."/>
            <person name="Werren J.H."/>
        </authorList>
    </citation>
    <scope>NUCLEOTIDE SEQUENCE [LARGE SCALE GENOMIC DNA]</scope>
    <source>
        <strain evidence="16 17">Alberta</strain>
        <tissue evidence="16">Whole body</tissue>
    </source>
</reference>
<evidence type="ECO:0000256" key="7">
    <source>
        <dbReference type="ARBA" id="ARBA00022723"/>
    </source>
</evidence>
<evidence type="ECO:0000313" key="16">
    <source>
        <dbReference type="EMBL" id="OXU31603.1"/>
    </source>
</evidence>
<protein>
    <recommendedName>
        <fullName evidence="18">Cytochrome P450</fullName>
    </recommendedName>
</protein>
<dbReference type="Gene3D" id="1.10.630.10">
    <property type="entry name" value="Cytochrome P450"/>
    <property type="match status" value="1"/>
</dbReference>
<dbReference type="PANTHER" id="PTHR24292:SF54">
    <property type="entry name" value="CYP9F3-RELATED"/>
    <property type="match status" value="1"/>
</dbReference>
<dbReference type="STRING" id="543379.A0A232FLZ2"/>
<evidence type="ECO:0000256" key="9">
    <source>
        <dbReference type="ARBA" id="ARBA00022848"/>
    </source>
</evidence>
<dbReference type="AlphaFoldDB" id="A0A232FLZ2"/>
<dbReference type="GO" id="GO:0005789">
    <property type="term" value="C:endoplasmic reticulum membrane"/>
    <property type="evidence" value="ECO:0007669"/>
    <property type="project" value="UniProtKB-SubCell"/>
</dbReference>
<dbReference type="PROSITE" id="PS00086">
    <property type="entry name" value="CYTOCHROME_P450"/>
    <property type="match status" value="1"/>
</dbReference>
<keyword evidence="9" id="KW-0492">Microsome</keyword>
<dbReference type="InterPro" id="IPR036396">
    <property type="entry name" value="Cyt_P450_sf"/>
</dbReference>
<evidence type="ECO:0000256" key="15">
    <source>
        <dbReference type="RuleBase" id="RU000461"/>
    </source>
</evidence>
<keyword evidence="11 14" id="KW-0408">Iron</keyword>
<keyword evidence="8" id="KW-0256">Endoplasmic reticulum</keyword>
<evidence type="ECO:0000313" key="17">
    <source>
        <dbReference type="Proteomes" id="UP000215335"/>
    </source>
</evidence>
<dbReference type="Proteomes" id="UP000215335">
    <property type="component" value="Unassembled WGS sequence"/>
</dbReference>
<dbReference type="GO" id="GO:0004497">
    <property type="term" value="F:monooxygenase activity"/>
    <property type="evidence" value="ECO:0007669"/>
    <property type="project" value="UniProtKB-KW"/>
</dbReference>
<dbReference type="EMBL" id="NNAY01000044">
    <property type="protein sequence ID" value="OXU31603.1"/>
    <property type="molecule type" value="Genomic_DNA"/>
</dbReference>
<comment type="similarity">
    <text evidence="5 15">Belongs to the cytochrome P450 family.</text>
</comment>
<evidence type="ECO:0000256" key="13">
    <source>
        <dbReference type="ARBA" id="ARBA00023136"/>
    </source>
</evidence>
<accession>A0A232FLZ2</accession>
<feature type="binding site" description="axial binding residue" evidence="14">
    <location>
        <position position="494"/>
    </location>
    <ligand>
        <name>heme</name>
        <dbReference type="ChEBI" id="CHEBI:30413"/>
    </ligand>
    <ligandPart>
        <name>Fe</name>
        <dbReference type="ChEBI" id="CHEBI:18248"/>
    </ligandPart>
</feature>
<evidence type="ECO:0000256" key="1">
    <source>
        <dbReference type="ARBA" id="ARBA00001971"/>
    </source>
</evidence>
<dbReference type="InterPro" id="IPR017972">
    <property type="entry name" value="Cyt_P450_CS"/>
</dbReference>
<proteinExistence type="inferred from homology"/>
<gene>
    <name evidence="16" type="ORF">TSAR_009439</name>
</gene>
<evidence type="ECO:0000256" key="11">
    <source>
        <dbReference type="ARBA" id="ARBA00023004"/>
    </source>
</evidence>
<evidence type="ECO:0000256" key="8">
    <source>
        <dbReference type="ARBA" id="ARBA00022824"/>
    </source>
</evidence>
<dbReference type="InterPro" id="IPR002403">
    <property type="entry name" value="Cyt_P450_E_grp-IV"/>
</dbReference>
<comment type="cofactor">
    <cofactor evidence="1 14">
        <name>heme</name>
        <dbReference type="ChEBI" id="CHEBI:30413"/>
    </cofactor>
</comment>
<comment type="subcellular location">
    <subcellularLocation>
        <location evidence="4">Endoplasmic reticulum membrane</location>
        <topology evidence="4">Peripheral membrane protein</topology>
    </subcellularLocation>
    <subcellularLocation>
        <location evidence="3">Microsome membrane</location>
        <topology evidence="3">Peripheral membrane protein</topology>
    </subcellularLocation>
</comment>
<dbReference type="GO" id="GO:0005506">
    <property type="term" value="F:iron ion binding"/>
    <property type="evidence" value="ECO:0007669"/>
    <property type="project" value="InterPro"/>
</dbReference>
<organism evidence="16 17">
    <name type="scientific">Trichomalopsis sarcophagae</name>
    <dbReference type="NCBI Taxonomy" id="543379"/>
    <lineage>
        <taxon>Eukaryota</taxon>
        <taxon>Metazoa</taxon>
        <taxon>Ecdysozoa</taxon>
        <taxon>Arthropoda</taxon>
        <taxon>Hexapoda</taxon>
        <taxon>Insecta</taxon>
        <taxon>Pterygota</taxon>
        <taxon>Neoptera</taxon>
        <taxon>Endopterygota</taxon>
        <taxon>Hymenoptera</taxon>
        <taxon>Apocrita</taxon>
        <taxon>Proctotrupomorpha</taxon>
        <taxon>Chalcidoidea</taxon>
        <taxon>Pteromalidae</taxon>
        <taxon>Pteromalinae</taxon>
        <taxon>Trichomalopsis</taxon>
    </lineage>
</organism>
<keyword evidence="6 14" id="KW-0349">Heme</keyword>
<evidence type="ECO:0000256" key="5">
    <source>
        <dbReference type="ARBA" id="ARBA00010617"/>
    </source>
</evidence>
<dbReference type="GO" id="GO:0020037">
    <property type="term" value="F:heme binding"/>
    <property type="evidence" value="ECO:0007669"/>
    <property type="project" value="InterPro"/>
</dbReference>
<dbReference type="PANTHER" id="PTHR24292">
    <property type="entry name" value="CYTOCHROME P450"/>
    <property type="match status" value="1"/>
</dbReference>
<evidence type="ECO:0000256" key="6">
    <source>
        <dbReference type="ARBA" id="ARBA00022617"/>
    </source>
</evidence>
<dbReference type="InterPro" id="IPR050476">
    <property type="entry name" value="Insect_CytP450_Detox"/>
</dbReference>
<keyword evidence="13" id="KW-0472">Membrane</keyword>
<comment type="caution">
    <text evidence="16">The sequence shown here is derived from an EMBL/GenBank/DDBJ whole genome shotgun (WGS) entry which is preliminary data.</text>
</comment>
<dbReference type="SUPFAM" id="SSF48264">
    <property type="entry name" value="Cytochrome P450"/>
    <property type="match status" value="1"/>
</dbReference>
<evidence type="ECO:0008006" key="18">
    <source>
        <dbReference type="Google" id="ProtNLM"/>
    </source>
</evidence>
<evidence type="ECO:0000256" key="2">
    <source>
        <dbReference type="ARBA" id="ARBA00003690"/>
    </source>
</evidence>
<comment type="function">
    <text evidence="2">May be involved in the metabolism of insect hormones and in the breakdown of synthetic insecticides.</text>
</comment>
<keyword evidence="17" id="KW-1185">Reference proteome</keyword>
<dbReference type="InterPro" id="IPR001128">
    <property type="entry name" value="Cyt_P450"/>
</dbReference>
<sequence length="550" mass="62639">MPPDVLRIVIEESVPVLTRVNFSRWRILLSNRILHLHGKKLSPVSVLNSSAMDTSCALLFLVAVLSVVYYYLKWPYTHWKKQKVKCVPGTIPAFGHLLPILFSRESSSDLFTKVYRDYEKSSMVGMYFFRTPALLVREPELVKRVLVSDFQSFQNNLLLLNPKMDPFMSKNPFFCWDEDWKAMRSQMINNMSQKKLKIFFGIMHRVSDKFDDYLSKQVGKAADFEVEIKYVILRLTGELVANTAFGIEGGGFESEISPHSFTGRVENMLKPTFTTIYRQMLVLYLPEFASALGLGFLTNSLDSFLISTVDNIMRHRKEQGLVVDDLLQMIIEASDDLDPKVVAGKLSGYYFDAYETAATIASFACFELSHNSQAQDKARSEIKEILDKYEGTLSYEALKDMKYLEQVIHETIRLYPILGAAYKVCTRKITLEGSDGQSCCLDPGNIVVVPILGLHTDNEYWENPHNFDPDRFNEEKKNVTKFSFLPFSEGPRMCAGMRYGIMTVKTILVTIIKSYTIETSPKTSRPPKLETGSVLTLPAEGLYVKLKRIG</sequence>
<dbReference type="PRINTS" id="PR00465">
    <property type="entry name" value="EP450IV"/>
</dbReference>
<dbReference type="Pfam" id="PF00067">
    <property type="entry name" value="p450"/>
    <property type="match status" value="1"/>
</dbReference>
<keyword evidence="12 15" id="KW-0503">Monooxygenase</keyword>
<evidence type="ECO:0000256" key="10">
    <source>
        <dbReference type="ARBA" id="ARBA00023002"/>
    </source>
</evidence>
<dbReference type="OrthoDB" id="2789670at2759"/>
<evidence type="ECO:0000256" key="12">
    <source>
        <dbReference type="ARBA" id="ARBA00023033"/>
    </source>
</evidence>
<dbReference type="PRINTS" id="PR00385">
    <property type="entry name" value="P450"/>
</dbReference>
<evidence type="ECO:0000256" key="3">
    <source>
        <dbReference type="ARBA" id="ARBA00004174"/>
    </source>
</evidence>
<keyword evidence="10 15" id="KW-0560">Oxidoreductase</keyword>
<dbReference type="GO" id="GO:0016705">
    <property type="term" value="F:oxidoreductase activity, acting on paired donors, with incorporation or reduction of molecular oxygen"/>
    <property type="evidence" value="ECO:0007669"/>
    <property type="project" value="InterPro"/>
</dbReference>
<evidence type="ECO:0000256" key="14">
    <source>
        <dbReference type="PIRSR" id="PIRSR602403-1"/>
    </source>
</evidence>